<evidence type="ECO:0008006" key="18">
    <source>
        <dbReference type="Google" id="ProtNLM"/>
    </source>
</evidence>
<reference evidence="15" key="2">
    <citation type="journal article" date="2019" name="IMA Fungus">
        <title>Genome sequencing and comparison of five Tilletia species to identify candidate genes for the detection of regulated species infecting wheat.</title>
        <authorList>
            <person name="Nguyen H.D.T."/>
            <person name="Sultana T."/>
            <person name="Kesanakurti P."/>
            <person name="Hambleton S."/>
        </authorList>
    </citation>
    <scope>NUCLEOTIDE SEQUENCE</scope>
    <source>
        <strain evidence="15">DAOMC 238032</strain>
    </source>
</reference>
<dbReference type="Proteomes" id="UP000077671">
    <property type="component" value="Unassembled WGS sequence"/>
</dbReference>
<dbReference type="InterPro" id="IPR011009">
    <property type="entry name" value="Kinase-like_dom_sf"/>
</dbReference>
<evidence type="ECO:0000256" key="9">
    <source>
        <dbReference type="PROSITE-ProRule" id="PRU10141"/>
    </source>
</evidence>
<evidence type="ECO:0000259" key="12">
    <source>
        <dbReference type="PROSITE" id="PS50021"/>
    </source>
</evidence>
<dbReference type="Gene3D" id="1.10.510.10">
    <property type="entry name" value="Transferase(Phosphotransferase) domain 1"/>
    <property type="match status" value="1"/>
</dbReference>
<dbReference type="Pfam" id="PF00069">
    <property type="entry name" value="Pkinase"/>
    <property type="match status" value="1"/>
</dbReference>
<evidence type="ECO:0000313" key="15">
    <source>
        <dbReference type="EMBL" id="KAE8263907.1"/>
    </source>
</evidence>
<feature type="compositionally biased region" description="Low complexity" evidence="10">
    <location>
        <begin position="512"/>
        <end position="527"/>
    </location>
</feature>
<dbReference type="InterPro" id="IPR002219">
    <property type="entry name" value="PKC_DAG/PE"/>
</dbReference>
<feature type="region of interest" description="Disordered" evidence="10">
    <location>
        <begin position="43"/>
        <end position="65"/>
    </location>
</feature>
<evidence type="ECO:0000259" key="11">
    <source>
        <dbReference type="PROSITE" id="PS50011"/>
    </source>
</evidence>
<dbReference type="GO" id="GO:0004674">
    <property type="term" value="F:protein serine/threonine kinase activity"/>
    <property type="evidence" value="ECO:0007669"/>
    <property type="project" value="UniProtKB-KW"/>
</dbReference>
<dbReference type="SUPFAM" id="SSF56112">
    <property type="entry name" value="Protein kinase-like (PK-like)"/>
    <property type="match status" value="1"/>
</dbReference>
<dbReference type="InterPro" id="IPR036872">
    <property type="entry name" value="CH_dom_sf"/>
</dbReference>
<feature type="compositionally biased region" description="Low complexity" evidence="10">
    <location>
        <begin position="47"/>
        <end position="65"/>
    </location>
</feature>
<evidence type="ECO:0000313" key="16">
    <source>
        <dbReference type="Proteomes" id="UP000077671"/>
    </source>
</evidence>
<dbReference type="PROSITE" id="PS50081">
    <property type="entry name" value="ZF_DAG_PE_2"/>
    <property type="match status" value="1"/>
</dbReference>
<evidence type="ECO:0000256" key="4">
    <source>
        <dbReference type="ARBA" id="ARBA00022723"/>
    </source>
</evidence>
<feature type="region of interest" description="Disordered" evidence="10">
    <location>
        <begin position="1420"/>
        <end position="1463"/>
    </location>
</feature>
<evidence type="ECO:0000256" key="10">
    <source>
        <dbReference type="SAM" id="MobiDB-lite"/>
    </source>
</evidence>
<dbReference type="PROSITE" id="PS00479">
    <property type="entry name" value="ZF_DAG_PE_1"/>
    <property type="match status" value="1"/>
</dbReference>
<dbReference type="CDD" id="cd00014">
    <property type="entry name" value="CH_SF"/>
    <property type="match status" value="1"/>
</dbReference>
<evidence type="ECO:0000256" key="7">
    <source>
        <dbReference type="ARBA" id="ARBA00022833"/>
    </source>
</evidence>
<dbReference type="Pfam" id="PF00307">
    <property type="entry name" value="CH"/>
    <property type="match status" value="1"/>
</dbReference>
<feature type="domain" description="Phorbol-ester/DAG-type" evidence="13">
    <location>
        <begin position="1320"/>
        <end position="1367"/>
    </location>
</feature>
<evidence type="ECO:0000256" key="2">
    <source>
        <dbReference type="ARBA" id="ARBA00022527"/>
    </source>
</evidence>
<keyword evidence="6" id="KW-0418">Kinase</keyword>
<feature type="compositionally biased region" description="Polar residues" evidence="10">
    <location>
        <begin position="578"/>
        <end position="598"/>
    </location>
</feature>
<dbReference type="PROSITE" id="PS00107">
    <property type="entry name" value="PROTEIN_KINASE_ATP"/>
    <property type="match status" value="1"/>
</dbReference>
<keyword evidence="8 9" id="KW-0067">ATP-binding</keyword>
<dbReference type="PANTHER" id="PTHR11584:SF369">
    <property type="entry name" value="MITOGEN-ACTIVATED PROTEIN KINASE KINASE KINASE 19-RELATED"/>
    <property type="match status" value="1"/>
</dbReference>
<feature type="compositionally biased region" description="Polar residues" evidence="10">
    <location>
        <begin position="202"/>
        <end position="228"/>
    </location>
</feature>
<feature type="region of interest" description="Disordered" evidence="10">
    <location>
        <begin position="1203"/>
        <end position="1255"/>
    </location>
</feature>
<feature type="compositionally biased region" description="Low complexity" evidence="10">
    <location>
        <begin position="124"/>
        <end position="134"/>
    </location>
</feature>
<dbReference type="InterPro" id="IPR017441">
    <property type="entry name" value="Protein_kinase_ATP_BS"/>
</dbReference>
<feature type="compositionally biased region" description="Low complexity" evidence="10">
    <location>
        <begin position="1425"/>
        <end position="1436"/>
    </location>
</feature>
<dbReference type="CDD" id="cd06627">
    <property type="entry name" value="STKc_Cdc7_like"/>
    <property type="match status" value="1"/>
</dbReference>
<reference evidence="15" key="1">
    <citation type="submission" date="2016-04" db="EMBL/GenBank/DDBJ databases">
        <authorList>
            <person name="Nguyen H.D."/>
            <person name="Kesanakurti P."/>
            <person name="Cullis J."/>
            <person name="Levesque C.A."/>
            <person name="Hambleton S."/>
        </authorList>
    </citation>
    <scope>NUCLEOTIDE SEQUENCE</scope>
    <source>
        <strain evidence="15">DAOMC 238032</strain>
    </source>
</reference>
<feature type="compositionally biased region" description="Gly residues" evidence="10">
    <location>
        <begin position="780"/>
        <end position="793"/>
    </location>
</feature>
<feature type="region of interest" description="Disordered" evidence="10">
    <location>
        <begin position="509"/>
        <end position="531"/>
    </location>
</feature>
<feature type="compositionally biased region" description="Polar residues" evidence="10">
    <location>
        <begin position="795"/>
        <end position="804"/>
    </location>
</feature>
<dbReference type="PROSITE" id="PS00108">
    <property type="entry name" value="PROTEIN_KINASE_ST"/>
    <property type="match status" value="1"/>
</dbReference>
<evidence type="ECO:0000313" key="17">
    <source>
        <dbReference type="Proteomes" id="UP000836402"/>
    </source>
</evidence>
<accession>A0A8T8TND1</accession>
<evidence type="ECO:0000256" key="1">
    <source>
        <dbReference type="ARBA" id="ARBA00006529"/>
    </source>
</evidence>
<dbReference type="EMBL" id="LWDD02000105">
    <property type="protein sequence ID" value="KAE8263907.1"/>
    <property type="molecule type" value="Genomic_DNA"/>
</dbReference>
<dbReference type="SMART" id="SM00220">
    <property type="entry name" value="S_TKc"/>
    <property type="match status" value="1"/>
</dbReference>
<feature type="region of interest" description="Disordered" evidence="10">
    <location>
        <begin position="1376"/>
        <end position="1403"/>
    </location>
</feature>
<keyword evidence="3" id="KW-0808">Transferase</keyword>
<dbReference type="InterPro" id="IPR046349">
    <property type="entry name" value="C1-like_sf"/>
</dbReference>
<feature type="region of interest" description="Disordered" evidence="10">
    <location>
        <begin position="102"/>
        <end position="159"/>
    </location>
</feature>
<feature type="compositionally biased region" description="Polar residues" evidence="10">
    <location>
        <begin position="75"/>
        <end position="93"/>
    </location>
</feature>
<dbReference type="PROSITE" id="PS50021">
    <property type="entry name" value="CH"/>
    <property type="match status" value="1"/>
</dbReference>
<feature type="binding site" evidence="9">
    <location>
        <position position="947"/>
    </location>
    <ligand>
        <name>ATP</name>
        <dbReference type="ChEBI" id="CHEBI:30616"/>
    </ligand>
</feature>
<feature type="compositionally biased region" description="Polar residues" evidence="10">
    <location>
        <begin position="235"/>
        <end position="271"/>
    </location>
</feature>
<dbReference type="SUPFAM" id="SSF47576">
    <property type="entry name" value="Calponin-homology domain, CH-domain"/>
    <property type="match status" value="1"/>
</dbReference>
<evidence type="ECO:0000256" key="3">
    <source>
        <dbReference type="ARBA" id="ARBA00022679"/>
    </source>
</evidence>
<evidence type="ECO:0000256" key="8">
    <source>
        <dbReference type="ARBA" id="ARBA00022840"/>
    </source>
</evidence>
<proteinExistence type="inferred from homology"/>
<feature type="domain" description="Protein kinase" evidence="11">
    <location>
        <begin position="918"/>
        <end position="1169"/>
    </location>
</feature>
<comment type="similarity">
    <text evidence="1">Belongs to the protein kinase superfamily. STE Ser/Thr protein kinase family. MAP kinase kinase kinase subfamily.</text>
</comment>
<organism evidence="15 16">
    <name type="scientific">Tilletia caries</name>
    <name type="common">wheat bunt fungus</name>
    <dbReference type="NCBI Taxonomy" id="13290"/>
    <lineage>
        <taxon>Eukaryota</taxon>
        <taxon>Fungi</taxon>
        <taxon>Dikarya</taxon>
        <taxon>Basidiomycota</taxon>
        <taxon>Ustilaginomycotina</taxon>
        <taxon>Exobasidiomycetes</taxon>
        <taxon>Tilletiales</taxon>
        <taxon>Tilletiaceae</taxon>
        <taxon>Tilletia</taxon>
    </lineage>
</organism>
<keyword evidence="7" id="KW-0862">Zinc</keyword>
<dbReference type="PANTHER" id="PTHR11584">
    <property type="entry name" value="SERINE/THREONINE PROTEIN KINASE"/>
    <property type="match status" value="1"/>
</dbReference>
<feature type="region of interest" description="Disordered" evidence="10">
    <location>
        <begin position="691"/>
        <end position="871"/>
    </location>
</feature>
<dbReference type="GO" id="GO:0005524">
    <property type="term" value="F:ATP binding"/>
    <property type="evidence" value="ECO:0007669"/>
    <property type="project" value="UniProtKB-UniRule"/>
</dbReference>
<keyword evidence="4" id="KW-0479">Metal-binding</keyword>
<comment type="caution">
    <text evidence="15">The sequence shown here is derived from an EMBL/GenBank/DDBJ whole genome shotgun (WGS) entry which is preliminary data.</text>
</comment>
<feature type="region of interest" description="Disordered" evidence="10">
    <location>
        <begin position="74"/>
        <end position="93"/>
    </location>
</feature>
<evidence type="ECO:0000256" key="5">
    <source>
        <dbReference type="ARBA" id="ARBA00022741"/>
    </source>
</evidence>
<evidence type="ECO:0000313" key="14">
    <source>
        <dbReference type="EMBL" id="CAD6955086.1"/>
    </source>
</evidence>
<feature type="region of interest" description="Disordered" evidence="10">
    <location>
        <begin position="570"/>
        <end position="621"/>
    </location>
</feature>
<dbReference type="PROSITE" id="PS50011">
    <property type="entry name" value="PROTEIN_KINASE_DOM"/>
    <property type="match status" value="1"/>
</dbReference>
<keyword evidence="2" id="KW-0723">Serine/threonine-protein kinase</keyword>
<evidence type="ECO:0000256" key="6">
    <source>
        <dbReference type="ARBA" id="ARBA00022777"/>
    </source>
</evidence>
<keyword evidence="17" id="KW-1185">Reference proteome</keyword>
<dbReference type="EMBL" id="CAJHJG010006151">
    <property type="protein sequence ID" value="CAD6955086.1"/>
    <property type="molecule type" value="Genomic_DNA"/>
</dbReference>
<protein>
    <recommendedName>
        <fullName evidence="18">Protein kinase domain-containing protein</fullName>
    </recommendedName>
</protein>
<feature type="region of interest" description="Disordered" evidence="10">
    <location>
        <begin position="199"/>
        <end position="312"/>
    </location>
</feature>
<sequence length="1632" mass="175319">MTAISAPSGNHLHFPILNLGTASFPESEAQGLGKVNVSTRALAVEQSPRSRSSPKAPSRLSSLHSASLASIRSACSPTKITRPSTGATTPCDTSMTEVSFASSAATPLKNETAPPQEKVPTDTSLSVVSSVLSSTPVRTQSKKMSDRERGKKVPPQSLYKNPEMAALSTPEIHLASSALTGTEDQTPDAGFTQRWHGLIQKGRQSPTEAKSSAYSSIGTVMNSTNKTTTSKRGHSANDTIDSTGSNTARRPSSQMSRQSKTSPEPGSSSRSFAGLFTRQRRWSQSATQTGEAIVPDDVDTLEAADRSTVLGNDEEMTELLDDDEYEPPAPSAYTAASTKVSATTAATSALSKSSAKATTITPHLREEMHEAVAFLHQELSKLTGTDLNRYKPRILQLGHMVRSQSRQLTDTELQGERLNFWLRISDGILLCMLIVRLAPAKASELPDRFPSQSSVTANFNFFLRAARQTFGLSPNDLFQVQDVTAQTPDGLQRVVHSILTLRARCQRNGTVRSETSPPRTPITSIPEGGEMAMPIPFPTDVSKGMSASPHRRSLSAVQENRLLAERKLMGHRADGDSPGSSRQRKISNVTSSQRTPTVQIVEPARDDANTTGGSSLYRDRKASESVVSLTGVLEEESEAGDADISAAFSSPDVSADFSSSRIGLSTSPKLGMGTPAGRPTANMRRLSTDLGLGRPSARHQRLSFDGSSELPFPIATGSPRLGPVRRHSAIARAPGPSSLNPNREMVPSGSLSEVGLDSTPRVPFPRSNSAYDSPSRRPGSGHGRPGSGHGVTGRFGSTSGTATGSEIRAAPNSDVGMGSTSSPSRTRPPVRHTRYSSDLHLPNHTRPAGHSRSEVSSADPQPPPPRPRFDSEATSVFTAVSFPTSTQEDGVRPRIHRESTVQSKHKLVVDNDGEPVTYQIGQCIGKGQFGSVYKAMNTATGNMLAVKRIKLTGKTEREITQLMQEVDLLKKLEHPSVVKYEGLVRSNDVLNIILEWVESGSLYLTLKAFGPFQEALCASYVVQILEGLNYLHFKQVVHCDLKAANILTTKRGNIKLSDFGVSLNLQAMATRKDAVGTPNWMAPEVITLAGASTASDIWSLGCTIVEMMTGKPPYHDLNGLQAMYRIAEDGCPPLPPNISELLRDFLLQCFQKEPENRPSAEVLFEHEWLKHTWPAHKQLKTKDSVPFLRRISADLRRVDLDTIDAGNETSMERSSSSPPESMARRPSPGVGPIPTAFYPSSAGGSRAPHSQSVDNFHMPAPAPLRMGNGVMAIARHGSDAEGYFGHGQVASTPSPHVDQNGFLNPSFLELNGTPIDVLRPHQFVKISFSKPVTCKMCYTHVKKHAVYCEGCGLVGHPSCASSSETSCTAQAPVVPIGAGTRSSNERRRGVGSRTEVGSPSSPMMQPVFRFPFIRNRRNSSALTTGSESPGLLGKSSPPLPPPSPMLSADGSGANRDASGKRRRRISLANLVRHRSVSPGFSSPEILRSPSETSTRVFPVTQVIAARMGGSLSSSGSSTLSRVPLEASEMSKAQTEVVNQTTLGTVPPGMISTPTLVGRPKGVLYGIGFPRRLSDGASFAQNEGAKSRTHIPGHSISVVYTRDTENSDITPGPVIEQADRKRFKRTSKECTIM</sequence>
<feature type="domain" description="Calponin-homology (CH)" evidence="12">
    <location>
        <begin position="395"/>
        <end position="506"/>
    </location>
</feature>
<dbReference type="InterPro" id="IPR008271">
    <property type="entry name" value="Ser/Thr_kinase_AS"/>
</dbReference>
<name>A0A8T8TND1_9BASI</name>
<evidence type="ECO:0000259" key="13">
    <source>
        <dbReference type="PROSITE" id="PS50081"/>
    </source>
</evidence>
<dbReference type="Gene3D" id="3.30.60.20">
    <property type="match status" value="1"/>
</dbReference>
<gene>
    <name evidence="15" type="ORF">A4X03_0g1338</name>
    <name evidence="14" type="ORF">JKIAZH3_G3141</name>
</gene>
<dbReference type="Gene3D" id="1.10.418.10">
    <property type="entry name" value="Calponin-like domain"/>
    <property type="match status" value="1"/>
</dbReference>
<feature type="compositionally biased region" description="Low complexity" evidence="10">
    <location>
        <begin position="1212"/>
        <end position="1228"/>
    </location>
</feature>
<reference evidence="14" key="3">
    <citation type="submission" date="2020-10" db="EMBL/GenBank/DDBJ databases">
        <authorList>
            <person name="Sedaghatjoo S."/>
        </authorList>
    </citation>
    <scope>NUCLEOTIDE SEQUENCE</scope>
    <source>
        <strain evidence="14">AZH3</strain>
    </source>
</reference>
<keyword evidence="5 9" id="KW-0547">Nucleotide-binding</keyword>
<dbReference type="InterPro" id="IPR001715">
    <property type="entry name" value="CH_dom"/>
</dbReference>
<dbReference type="InterPro" id="IPR000719">
    <property type="entry name" value="Prot_kinase_dom"/>
</dbReference>
<dbReference type="Proteomes" id="UP000836402">
    <property type="component" value="Unassembled WGS sequence"/>
</dbReference>
<dbReference type="GO" id="GO:0046872">
    <property type="term" value="F:metal ion binding"/>
    <property type="evidence" value="ECO:0007669"/>
    <property type="project" value="UniProtKB-KW"/>
</dbReference>
<dbReference type="SUPFAM" id="SSF57889">
    <property type="entry name" value="Cysteine-rich domain"/>
    <property type="match status" value="1"/>
</dbReference>